<organism evidence="2 3">
    <name type="scientific">Cuscuta campestris</name>
    <dbReference type="NCBI Taxonomy" id="132261"/>
    <lineage>
        <taxon>Eukaryota</taxon>
        <taxon>Viridiplantae</taxon>
        <taxon>Streptophyta</taxon>
        <taxon>Embryophyta</taxon>
        <taxon>Tracheophyta</taxon>
        <taxon>Spermatophyta</taxon>
        <taxon>Magnoliopsida</taxon>
        <taxon>eudicotyledons</taxon>
        <taxon>Gunneridae</taxon>
        <taxon>Pentapetalae</taxon>
        <taxon>asterids</taxon>
        <taxon>lamiids</taxon>
        <taxon>Solanales</taxon>
        <taxon>Convolvulaceae</taxon>
        <taxon>Cuscuteae</taxon>
        <taxon>Cuscuta</taxon>
        <taxon>Cuscuta subgen. Grammica</taxon>
        <taxon>Cuscuta sect. Cleistogrammica</taxon>
    </lineage>
</organism>
<dbReference type="PANTHER" id="PTHR47165:SF4">
    <property type="entry name" value="OS03G0429900 PROTEIN"/>
    <property type="match status" value="1"/>
</dbReference>
<keyword evidence="3" id="KW-1185">Reference proteome</keyword>
<name>A0A484N8P0_9ASTE</name>
<dbReference type="EMBL" id="OOIL02006492">
    <property type="protein sequence ID" value="VFQ97249.1"/>
    <property type="molecule type" value="Genomic_DNA"/>
</dbReference>
<evidence type="ECO:0000259" key="1">
    <source>
        <dbReference type="Pfam" id="PF02721"/>
    </source>
</evidence>
<reference evidence="2 3" key="1">
    <citation type="submission" date="2018-04" db="EMBL/GenBank/DDBJ databases">
        <authorList>
            <person name="Vogel A."/>
        </authorList>
    </citation>
    <scope>NUCLEOTIDE SEQUENCE [LARGE SCALE GENOMIC DNA]</scope>
</reference>
<dbReference type="InterPro" id="IPR012340">
    <property type="entry name" value="NA-bd_OB-fold"/>
</dbReference>
<dbReference type="InterPro" id="IPR003871">
    <property type="entry name" value="RFA1B/D_OB_1st"/>
</dbReference>
<dbReference type="OrthoDB" id="1935380at2759"/>
<dbReference type="CDD" id="cd04480">
    <property type="entry name" value="RPA1_DBD_A_like"/>
    <property type="match status" value="1"/>
</dbReference>
<protein>
    <recommendedName>
        <fullName evidence="1">Replication protein A 70 kDa DNA-binding subunit B/D first OB fold domain-containing protein</fullName>
    </recommendedName>
</protein>
<dbReference type="AlphaFoldDB" id="A0A484N8P0"/>
<gene>
    <name evidence="2" type="ORF">CCAM_LOCUS39025</name>
</gene>
<evidence type="ECO:0000313" key="3">
    <source>
        <dbReference type="Proteomes" id="UP000595140"/>
    </source>
</evidence>
<evidence type="ECO:0000313" key="2">
    <source>
        <dbReference type="EMBL" id="VFQ97249.1"/>
    </source>
</evidence>
<accession>A0A484N8P0</accession>
<sequence>MVFMDEHGSTIHATVRRSLVGTFGNRIKEGSVYVFAYFGIGNSTGYYRTSRHEFRLNFQPRTTITECSCENIPVYGLKLVPFPEISKADANYPYLIDTMGTLTSVGNEKEIVKESKRTKMIAITIEAEGNSGVGMQRQPLKWTCDDAISSRETEFLDTSRSMAISQLKACLECMGPLWQSTIAEIGGI</sequence>
<feature type="domain" description="Replication protein A 70 kDa DNA-binding subunit B/D first OB fold" evidence="1">
    <location>
        <begin position="1"/>
        <end position="67"/>
    </location>
</feature>
<dbReference type="PANTHER" id="PTHR47165">
    <property type="entry name" value="OS03G0429900 PROTEIN"/>
    <property type="match status" value="1"/>
</dbReference>
<dbReference type="Proteomes" id="UP000595140">
    <property type="component" value="Unassembled WGS sequence"/>
</dbReference>
<proteinExistence type="predicted"/>
<dbReference type="Pfam" id="PF02721">
    <property type="entry name" value="DUF223"/>
    <property type="match status" value="1"/>
</dbReference>
<dbReference type="Gene3D" id="2.40.50.140">
    <property type="entry name" value="Nucleic acid-binding proteins"/>
    <property type="match status" value="2"/>
</dbReference>
<dbReference type="SUPFAM" id="SSF50249">
    <property type="entry name" value="Nucleic acid-binding proteins"/>
    <property type="match status" value="1"/>
</dbReference>